<feature type="domain" description="Ion transport" evidence="6">
    <location>
        <begin position="11"/>
        <end position="154"/>
    </location>
</feature>
<dbReference type="Proteomes" id="UP000485058">
    <property type="component" value="Unassembled WGS sequence"/>
</dbReference>
<accession>A0A699YYC3</accession>
<evidence type="ECO:0000256" key="1">
    <source>
        <dbReference type="ARBA" id="ARBA00004141"/>
    </source>
</evidence>
<dbReference type="AlphaFoldDB" id="A0A699YYC3"/>
<dbReference type="GO" id="GO:0042391">
    <property type="term" value="P:regulation of membrane potential"/>
    <property type="evidence" value="ECO:0007669"/>
    <property type="project" value="TreeGrafter"/>
</dbReference>
<evidence type="ECO:0000256" key="3">
    <source>
        <dbReference type="ARBA" id="ARBA00022989"/>
    </source>
</evidence>
<dbReference type="Pfam" id="PF00520">
    <property type="entry name" value="Ion_trans"/>
    <property type="match status" value="1"/>
</dbReference>
<evidence type="ECO:0000313" key="7">
    <source>
        <dbReference type="EMBL" id="GFH08072.1"/>
    </source>
</evidence>
<feature type="transmembrane region" description="Helical" evidence="5">
    <location>
        <begin position="128"/>
        <end position="153"/>
    </location>
</feature>
<evidence type="ECO:0000313" key="8">
    <source>
        <dbReference type="Proteomes" id="UP000485058"/>
    </source>
</evidence>
<gene>
    <name evidence="7" type="ORF">HaLaN_02978</name>
</gene>
<proteinExistence type="predicted"/>
<evidence type="ECO:0000259" key="6">
    <source>
        <dbReference type="Pfam" id="PF00520"/>
    </source>
</evidence>
<dbReference type="GO" id="GO:0005249">
    <property type="term" value="F:voltage-gated potassium channel activity"/>
    <property type="evidence" value="ECO:0007669"/>
    <property type="project" value="TreeGrafter"/>
</dbReference>
<evidence type="ECO:0000256" key="4">
    <source>
        <dbReference type="ARBA" id="ARBA00023136"/>
    </source>
</evidence>
<dbReference type="Gene3D" id="1.10.287.70">
    <property type="match status" value="1"/>
</dbReference>
<dbReference type="InterPro" id="IPR005821">
    <property type="entry name" value="Ion_trans_dom"/>
</dbReference>
<keyword evidence="4 5" id="KW-0472">Membrane</keyword>
<protein>
    <submittedName>
        <fullName evidence="7">Cyclic nucleotide-binding domain-containing protein</fullName>
    </submittedName>
</protein>
<dbReference type="EMBL" id="BLLF01000135">
    <property type="protein sequence ID" value="GFH08072.1"/>
    <property type="molecule type" value="Genomic_DNA"/>
</dbReference>
<feature type="transmembrane region" description="Helical" evidence="5">
    <location>
        <begin position="98"/>
        <end position="116"/>
    </location>
</feature>
<organism evidence="7 8">
    <name type="scientific">Haematococcus lacustris</name>
    <name type="common">Green alga</name>
    <name type="synonym">Haematococcus pluvialis</name>
    <dbReference type="NCBI Taxonomy" id="44745"/>
    <lineage>
        <taxon>Eukaryota</taxon>
        <taxon>Viridiplantae</taxon>
        <taxon>Chlorophyta</taxon>
        <taxon>core chlorophytes</taxon>
        <taxon>Chlorophyceae</taxon>
        <taxon>CS clade</taxon>
        <taxon>Chlamydomonadales</taxon>
        <taxon>Haematococcaceae</taxon>
        <taxon>Haematococcus</taxon>
    </lineage>
</organism>
<name>A0A699YYC3_HAELA</name>
<dbReference type="SUPFAM" id="SSF81324">
    <property type="entry name" value="Voltage-gated potassium channels"/>
    <property type="match status" value="1"/>
</dbReference>
<comment type="caution">
    <text evidence="7">The sequence shown here is derived from an EMBL/GenBank/DDBJ whole genome shotgun (WGS) entry which is preliminary data.</text>
</comment>
<evidence type="ECO:0000256" key="5">
    <source>
        <dbReference type="SAM" id="Phobius"/>
    </source>
</evidence>
<reference evidence="7 8" key="1">
    <citation type="submission" date="2020-02" db="EMBL/GenBank/DDBJ databases">
        <title>Draft genome sequence of Haematococcus lacustris strain NIES-144.</title>
        <authorList>
            <person name="Morimoto D."/>
            <person name="Nakagawa S."/>
            <person name="Yoshida T."/>
            <person name="Sawayama S."/>
        </authorList>
    </citation>
    <scope>NUCLEOTIDE SEQUENCE [LARGE SCALE GENOMIC DNA]</scope>
    <source>
        <strain evidence="7 8">NIES-144</strain>
    </source>
</reference>
<keyword evidence="8" id="KW-1185">Reference proteome</keyword>
<evidence type="ECO:0000256" key="2">
    <source>
        <dbReference type="ARBA" id="ARBA00022692"/>
    </source>
</evidence>
<comment type="subcellular location">
    <subcellularLocation>
        <location evidence="1">Membrane</location>
        <topology evidence="1">Multi-pass membrane protein</topology>
    </subcellularLocation>
</comment>
<dbReference type="PANTHER" id="PTHR10217:SF435">
    <property type="entry name" value="POTASSIUM VOLTAGE-GATED CHANNEL PROTEIN EAG"/>
    <property type="match status" value="1"/>
</dbReference>
<dbReference type="InterPro" id="IPR050818">
    <property type="entry name" value="KCNH_animal-type"/>
</dbReference>
<feature type="transmembrane region" description="Helical" evidence="5">
    <location>
        <begin position="42"/>
        <end position="66"/>
    </location>
</feature>
<dbReference type="PANTHER" id="PTHR10217">
    <property type="entry name" value="VOLTAGE AND LIGAND GATED POTASSIUM CHANNEL"/>
    <property type="match status" value="1"/>
</dbReference>
<sequence length="201" mass="22993">MAVLRGEPTQQQLIILGFLRTPRLLRLGRLVRMLDRLKGGNGIRVFVLICTMVFLAHWLACIWYMLYRFTTFADYTEWGMFVGGLISEEAKLSAYISAYYQSWLLCVPQSFLLLVGNNQPSHNNLERVFMVLVLILGAIFYSAVVGQMAVLVATMNTVGLRHRTKEDQTMDVLRYIGLPDSQKARVQAYFTYVTQFNHPGN</sequence>
<dbReference type="GO" id="GO:0005886">
    <property type="term" value="C:plasma membrane"/>
    <property type="evidence" value="ECO:0007669"/>
    <property type="project" value="TreeGrafter"/>
</dbReference>
<keyword evidence="3 5" id="KW-1133">Transmembrane helix</keyword>
<keyword evidence="2 5" id="KW-0812">Transmembrane</keyword>
<feature type="non-terminal residue" evidence="7">
    <location>
        <position position="201"/>
    </location>
</feature>